<protein>
    <submittedName>
        <fullName evidence="1">Uncharacterized protein</fullName>
    </submittedName>
</protein>
<dbReference type="EMBL" id="CP010537">
    <property type="protein sequence ID" value="AJG24004.1"/>
    <property type="molecule type" value="Genomic_DNA"/>
</dbReference>
<dbReference type="STRING" id="68895.RR42_s2422"/>
<organism evidence="1 2">
    <name type="scientific">Cupriavidus basilensis</name>
    <dbReference type="NCBI Taxonomy" id="68895"/>
    <lineage>
        <taxon>Bacteria</taxon>
        <taxon>Pseudomonadati</taxon>
        <taxon>Pseudomonadota</taxon>
        <taxon>Betaproteobacteria</taxon>
        <taxon>Burkholderiales</taxon>
        <taxon>Burkholderiaceae</taxon>
        <taxon>Cupriavidus</taxon>
    </lineage>
</organism>
<proteinExistence type="predicted"/>
<sequence>MPSLFIAQHALLALQILRCHAGGPGSAAVLLLTLALPPARHAAARRDAAHRPRPG</sequence>
<name>A0A0C4YPN3_9BURK</name>
<reference evidence="1 2" key="1">
    <citation type="journal article" date="2015" name="Genome Announc.">
        <title>Complete Genome Sequence of Cupriavidus basilensis 4G11, Isolated from the Oak Ridge Field Research Center Site.</title>
        <authorList>
            <person name="Ray J."/>
            <person name="Waters R.J."/>
            <person name="Skerker J.M."/>
            <person name="Kuehl J.V."/>
            <person name="Price M.N."/>
            <person name="Huang J."/>
            <person name="Chakraborty R."/>
            <person name="Arkin A.P."/>
            <person name="Deutschbauer A."/>
        </authorList>
    </citation>
    <scope>NUCLEOTIDE SEQUENCE [LARGE SCALE GENOMIC DNA]</scope>
    <source>
        <strain evidence="1">4G11</strain>
    </source>
</reference>
<dbReference type="RefSeq" id="WP_158408330.1">
    <property type="nucleotide sequence ID" value="NZ_CP010537.1"/>
</dbReference>
<accession>A0A0C4YPN3</accession>
<gene>
    <name evidence="1" type="ORF">RR42_s2422</name>
</gene>
<dbReference type="KEGG" id="cbw:RR42_s2422"/>
<keyword evidence="2" id="KW-1185">Reference proteome</keyword>
<evidence type="ECO:0000313" key="1">
    <source>
        <dbReference type="EMBL" id="AJG24004.1"/>
    </source>
</evidence>
<dbReference type="Proteomes" id="UP000031843">
    <property type="component" value="Chromosome secondary"/>
</dbReference>
<evidence type="ECO:0000313" key="2">
    <source>
        <dbReference type="Proteomes" id="UP000031843"/>
    </source>
</evidence>
<dbReference type="AlphaFoldDB" id="A0A0C4YPN3"/>